<dbReference type="InParanoid" id="A0A024GNJ0"/>
<dbReference type="EMBL" id="CAIX01000215">
    <property type="protein sequence ID" value="CCI48310.1"/>
    <property type="molecule type" value="Genomic_DNA"/>
</dbReference>
<keyword evidence="3" id="KW-1185">Reference proteome</keyword>
<reference evidence="2 3" key="1">
    <citation type="submission" date="2012-05" db="EMBL/GenBank/DDBJ databases">
        <title>Recombination and specialization in a pathogen metapopulation.</title>
        <authorList>
            <person name="Gardiner A."/>
            <person name="Kemen E."/>
            <person name="Schultz-Larsen T."/>
            <person name="MacLean D."/>
            <person name="Van Oosterhout C."/>
            <person name="Jones J.D.G."/>
        </authorList>
    </citation>
    <scope>NUCLEOTIDE SEQUENCE [LARGE SCALE GENOMIC DNA]</scope>
    <source>
        <strain evidence="2 3">Ac Nc2</strain>
    </source>
</reference>
<accession>A0A024GNJ0</accession>
<evidence type="ECO:0000256" key="1">
    <source>
        <dbReference type="SAM" id="MobiDB-lite"/>
    </source>
</evidence>
<dbReference type="SUPFAM" id="SSF57903">
    <property type="entry name" value="FYVE/PHD zinc finger"/>
    <property type="match status" value="1"/>
</dbReference>
<dbReference type="AlphaFoldDB" id="A0A024GNJ0"/>
<feature type="region of interest" description="Disordered" evidence="1">
    <location>
        <begin position="538"/>
        <end position="568"/>
    </location>
</feature>
<protein>
    <submittedName>
        <fullName evidence="2">Uncharacterized protein</fullName>
    </submittedName>
</protein>
<dbReference type="OrthoDB" id="168372at2759"/>
<dbReference type="InterPro" id="IPR011011">
    <property type="entry name" value="Znf_FYVE_PHD"/>
</dbReference>
<comment type="caution">
    <text evidence="2">The sequence shown here is derived from an EMBL/GenBank/DDBJ whole genome shotgun (WGS) entry which is preliminary data.</text>
</comment>
<name>A0A024GNJ0_9STRA</name>
<evidence type="ECO:0000313" key="2">
    <source>
        <dbReference type="EMBL" id="CCI48310.1"/>
    </source>
</evidence>
<proteinExistence type="predicted"/>
<evidence type="ECO:0000313" key="3">
    <source>
        <dbReference type="Proteomes" id="UP000053237"/>
    </source>
</evidence>
<dbReference type="Proteomes" id="UP000053237">
    <property type="component" value="Unassembled WGS sequence"/>
</dbReference>
<organism evidence="2 3">
    <name type="scientific">Albugo candida</name>
    <dbReference type="NCBI Taxonomy" id="65357"/>
    <lineage>
        <taxon>Eukaryota</taxon>
        <taxon>Sar</taxon>
        <taxon>Stramenopiles</taxon>
        <taxon>Oomycota</taxon>
        <taxon>Peronosporomycetes</taxon>
        <taxon>Albuginales</taxon>
        <taxon>Albuginaceae</taxon>
        <taxon>Albugo</taxon>
    </lineage>
</organism>
<sequence>MSSSDWHERAICVICKRLNFSLGSTCEDCKPPKQGSDYRLGDEVHDHQQCIIEASELFTAKVARSPGHIEKHKHSDFTRECHLPLPKPNEIIDLLSSEDEAQTDEYSMVEREAISDPPECDRITAAPRGIIDDVVRSKIDPTKNSQMIKSSIHAVDDTENTQLKVVPSVNTSQKNALADFRNEENLNTLESQDPDMEFVQSKQRSCQRENAKIQEGMIVPIKPSSTIEYDRNQIECEQESTSPALIQSRIYDTVLYSEADFPGSSRSIKNKSKSCRKLAKLKSMQGLFSPESFFLRVQHDEADKIESDGVGRKKVKLFPEQIPQYGLTIDLTHLDEIVDESDDKCCSMKPDAILKQESRPGGLAASSGRSPGLSPTAFCVLCEHRRSRRGMIRCPVCTKYYHKLCARTYGDEKICWNCELNDMIDDSELTETSRSLVVDMMQTLRNSPSSTDVTSKPIQLVQPFVGKESKAMERWKQFLEKSTAEFDSSFHDITAEITDELKREDRNERYSYGFTDPKDFQNQIFAVLDKYASKQDQLEKQAKERQGQGQLLFQSLPKARSNLRTPKC</sequence>
<gene>
    <name evidence="2" type="ORF">BN9_093830</name>
</gene>